<reference evidence="7 8" key="1">
    <citation type="submission" date="2023-10" db="EMBL/GenBank/DDBJ databases">
        <title>Microbacterium xanthum sp. nov., isolated from seaweed.</title>
        <authorList>
            <person name="Lee S.D."/>
        </authorList>
    </citation>
    <scope>NUCLEOTIDE SEQUENCE [LARGE SCALE GENOMIC DNA]</scope>
    <source>
        <strain evidence="7 8">KCTC 19124</strain>
    </source>
</reference>
<feature type="transmembrane region" description="Helical" evidence="5">
    <location>
        <begin position="84"/>
        <end position="110"/>
    </location>
</feature>
<dbReference type="InterPro" id="IPR003807">
    <property type="entry name" value="DUF202"/>
</dbReference>
<evidence type="ECO:0000256" key="4">
    <source>
        <dbReference type="ARBA" id="ARBA00023136"/>
    </source>
</evidence>
<dbReference type="EMBL" id="JAWJYN010000001">
    <property type="protein sequence ID" value="MDZ8161053.1"/>
    <property type="molecule type" value="Genomic_DNA"/>
</dbReference>
<dbReference type="RefSeq" id="WP_194423716.1">
    <property type="nucleotide sequence ID" value="NZ_BAAAPT010000001.1"/>
</dbReference>
<keyword evidence="2 5" id="KW-0812">Transmembrane</keyword>
<keyword evidence="3 5" id="KW-1133">Transmembrane helix</keyword>
<feature type="domain" description="DUF202" evidence="6">
    <location>
        <begin position="7"/>
        <end position="73"/>
    </location>
</feature>
<keyword evidence="4 5" id="KW-0472">Membrane</keyword>
<evidence type="ECO:0000259" key="6">
    <source>
        <dbReference type="Pfam" id="PF02656"/>
    </source>
</evidence>
<dbReference type="Pfam" id="PF02656">
    <property type="entry name" value="DUF202"/>
    <property type="match status" value="1"/>
</dbReference>
<name>A0ABU5N4R7_9MICO</name>
<accession>A0ABU5N4R7</accession>
<evidence type="ECO:0000256" key="1">
    <source>
        <dbReference type="ARBA" id="ARBA00004127"/>
    </source>
</evidence>
<keyword evidence="8" id="KW-1185">Reference proteome</keyword>
<organism evidence="7 8">
    <name type="scientific">Microbacterium aquimaris</name>
    <dbReference type="NCBI Taxonomy" id="459816"/>
    <lineage>
        <taxon>Bacteria</taxon>
        <taxon>Bacillati</taxon>
        <taxon>Actinomycetota</taxon>
        <taxon>Actinomycetes</taxon>
        <taxon>Micrococcales</taxon>
        <taxon>Microbacteriaceae</taxon>
        <taxon>Microbacterium</taxon>
    </lineage>
</organism>
<evidence type="ECO:0000313" key="8">
    <source>
        <dbReference type="Proteomes" id="UP001291912"/>
    </source>
</evidence>
<dbReference type="Proteomes" id="UP001291912">
    <property type="component" value="Unassembled WGS sequence"/>
</dbReference>
<feature type="transmembrane region" description="Helical" evidence="5">
    <location>
        <begin position="44"/>
        <end position="63"/>
    </location>
</feature>
<evidence type="ECO:0000256" key="5">
    <source>
        <dbReference type="SAM" id="Phobius"/>
    </source>
</evidence>
<gene>
    <name evidence="7" type="ORF">R2Q92_04340</name>
</gene>
<proteinExistence type="predicted"/>
<comment type="caution">
    <text evidence="7">The sequence shown here is derived from an EMBL/GenBank/DDBJ whole genome shotgun (WGS) entry which is preliminary data.</text>
</comment>
<protein>
    <submittedName>
        <fullName evidence="7">DUF202 domain-containing protein</fullName>
    </submittedName>
</protein>
<comment type="subcellular location">
    <subcellularLocation>
        <location evidence="1">Endomembrane system</location>
        <topology evidence="1">Multi-pass membrane protein</topology>
    </subcellularLocation>
</comment>
<evidence type="ECO:0000256" key="2">
    <source>
        <dbReference type="ARBA" id="ARBA00022692"/>
    </source>
</evidence>
<evidence type="ECO:0000256" key="3">
    <source>
        <dbReference type="ARBA" id="ARBA00022989"/>
    </source>
</evidence>
<sequence length="113" mass="11723">MTDRPFDPGLQPERTLLSWRRTCLALAVASLVSVRFAAEVLGLAAVVFGVVGMAMATGAYVAAGHRYRRAHRALSTDGELPTDAAALLLLLGALVTVGAACAIYVVGIAASRL</sequence>
<evidence type="ECO:0000313" key="7">
    <source>
        <dbReference type="EMBL" id="MDZ8161053.1"/>
    </source>
</evidence>